<dbReference type="Gene3D" id="6.10.250.2610">
    <property type="match status" value="1"/>
</dbReference>
<keyword evidence="4 9" id="KW-0805">Transcription regulation</keyword>
<comment type="caution">
    <text evidence="11">The sequence shown here is derived from an EMBL/GenBank/DDBJ whole genome shotgun (WGS) entry which is preliminary data.</text>
</comment>
<keyword evidence="12" id="KW-1185">Reference proteome</keyword>
<comment type="subcellular location">
    <subcellularLocation>
        <location evidence="1 9">Nucleus</location>
    </subcellularLocation>
</comment>
<accession>A0AB34KXW4</accession>
<sequence>MALPQENVRALDQLRQRLQQLSSSLNILKGDLAKQETLPTWDSLQTRAGLLAGDLQQLQTIFDTNRQFLTAAHAYPHASFPGHSHEVVIQQLLRKKAEPAVEDWVEDNTNPSKVAKWDNGADIALNEKEQKELWAFAKPTSTEIAGQMYTSGAFDYEYTLAEKENGVENVVTGLRRILKKSMEDDDEEDDDEDDEMEDRMDEDVMPAAKPPNDPFGDIMGVDKSKTALPIEAWLKFMSIMALPSR</sequence>
<dbReference type="GO" id="GO:0000978">
    <property type="term" value="F:RNA polymerase II cis-regulatory region sequence-specific DNA binding"/>
    <property type="evidence" value="ECO:0007669"/>
    <property type="project" value="TreeGrafter"/>
</dbReference>
<dbReference type="GeneID" id="96004646"/>
<keyword evidence="5 9" id="KW-0010">Activator</keyword>
<dbReference type="RefSeq" id="XP_069231273.1">
    <property type="nucleotide sequence ID" value="XM_069371808.1"/>
</dbReference>
<dbReference type="Proteomes" id="UP000803884">
    <property type="component" value="Unassembled WGS sequence"/>
</dbReference>
<evidence type="ECO:0000256" key="8">
    <source>
        <dbReference type="ARBA" id="ARBA00031261"/>
    </source>
</evidence>
<name>A0AB34KXW4_9PEZI</name>
<evidence type="ECO:0000256" key="3">
    <source>
        <dbReference type="ARBA" id="ARBA00020637"/>
    </source>
</evidence>
<gene>
    <name evidence="11" type="primary">med8</name>
    <name evidence="9" type="synonym">MED8</name>
    <name evidence="11" type="ORF">WHR41_03202</name>
</gene>
<feature type="region of interest" description="Disordered" evidence="10">
    <location>
        <begin position="181"/>
        <end position="220"/>
    </location>
</feature>
<dbReference type="AlphaFoldDB" id="A0AB34KXW4"/>
<protein>
    <recommendedName>
        <fullName evidence="3 9">Mediator of RNA polymerase II transcription subunit 8</fullName>
    </recommendedName>
    <alternativeName>
        <fullName evidence="8 9">Mediator complex subunit 8</fullName>
    </alternativeName>
</protein>
<evidence type="ECO:0000256" key="9">
    <source>
        <dbReference type="RuleBase" id="RU364144"/>
    </source>
</evidence>
<dbReference type="Gene3D" id="1.20.58.1710">
    <property type="match status" value="1"/>
</dbReference>
<dbReference type="GO" id="GO:0070847">
    <property type="term" value="C:core mediator complex"/>
    <property type="evidence" value="ECO:0007669"/>
    <property type="project" value="TreeGrafter"/>
</dbReference>
<dbReference type="GO" id="GO:0006357">
    <property type="term" value="P:regulation of transcription by RNA polymerase II"/>
    <property type="evidence" value="ECO:0007669"/>
    <property type="project" value="InterPro"/>
</dbReference>
<proteinExistence type="inferred from homology"/>
<dbReference type="PANTHER" id="PTHR13074:SF9">
    <property type="entry name" value="MEDIATOR OF RNA POLYMERASE II TRANSCRIPTION SUBUNIT 8"/>
    <property type="match status" value="1"/>
</dbReference>
<reference evidence="11 12" key="1">
    <citation type="journal article" date="2020" name="Microbiol. Resour. Announc.">
        <title>Draft Genome Sequence of a Cladosporium Species Isolated from the Mesophotic Ascidian Didemnum maculosum.</title>
        <authorList>
            <person name="Gioti A."/>
            <person name="Siaperas R."/>
            <person name="Nikolaivits E."/>
            <person name="Le Goff G."/>
            <person name="Ouazzani J."/>
            <person name="Kotoulas G."/>
            <person name="Topakas E."/>
        </authorList>
    </citation>
    <scope>NUCLEOTIDE SEQUENCE [LARGE SCALE GENOMIC DNA]</scope>
    <source>
        <strain evidence="11 12">TM138-S3</strain>
    </source>
</reference>
<evidence type="ECO:0000313" key="12">
    <source>
        <dbReference type="Proteomes" id="UP000803884"/>
    </source>
</evidence>
<dbReference type="Pfam" id="PF10232">
    <property type="entry name" value="Med8"/>
    <property type="match status" value="1"/>
</dbReference>
<evidence type="ECO:0000256" key="7">
    <source>
        <dbReference type="ARBA" id="ARBA00023242"/>
    </source>
</evidence>
<comment type="function">
    <text evidence="9">Component of the Mediator complex, a coactivator involved in the regulated transcription of nearly all RNA polymerase II-dependent genes. Mediator functions as a bridge to convey information from gene-specific regulatory proteins to the basal RNA polymerase II transcription machinery. Mediator is recruited to promoters by direct interactions with regulatory proteins and serves as a scaffold for the assembly of a functional preinitiation complex with RNA polymerase II and the general transcription factors.</text>
</comment>
<comment type="similarity">
    <text evidence="2 9">Belongs to the Mediator complex subunit 8 family.</text>
</comment>
<organism evidence="11 12">
    <name type="scientific">Cladosporium halotolerans</name>
    <dbReference type="NCBI Taxonomy" id="1052096"/>
    <lineage>
        <taxon>Eukaryota</taxon>
        <taxon>Fungi</taxon>
        <taxon>Dikarya</taxon>
        <taxon>Ascomycota</taxon>
        <taxon>Pezizomycotina</taxon>
        <taxon>Dothideomycetes</taxon>
        <taxon>Dothideomycetidae</taxon>
        <taxon>Cladosporiales</taxon>
        <taxon>Cladosporiaceae</taxon>
        <taxon>Cladosporium</taxon>
    </lineage>
</organism>
<dbReference type="GO" id="GO:0016592">
    <property type="term" value="C:mediator complex"/>
    <property type="evidence" value="ECO:0007669"/>
    <property type="project" value="InterPro"/>
</dbReference>
<evidence type="ECO:0000256" key="6">
    <source>
        <dbReference type="ARBA" id="ARBA00023163"/>
    </source>
</evidence>
<feature type="compositionally biased region" description="Acidic residues" evidence="10">
    <location>
        <begin position="183"/>
        <end position="204"/>
    </location>
</feature>
<evidence type="ECO:0000256" key="4">
    <source>
        <dbReference type="ARBA" id="ARBA00023015"/>
    </source>
</evidence>
<dbReference type="EMBL" id="JAAQHG020000008">
    <property type="protein sequence ID" value="KAL1588168.1"/>
    <property type="molecule type" value="Genomic_DNA"/>
</dbReference>
<dbReference type="PANTHER" id="PTHR13074">
    <property type="entry name" value="MEDIATOR OF RNA POLYMERASE II TRANSCRIPTION SUBUNIT 8"/>
    <property type="match status" value="1"/>
</dbReference>
<evidence type="ECO:0000256" key="5">
    <source>
        <dbReference type="ARBA" id="ARBA00023159"/>
    </source>
</evidence>
<dbReference type="GO" id="GO:0003712">
    <property type="term" value="F:transcription coregulator activity"/>
    <property type="evidence" value="ECO:0007669"/>
    <property type="project" value="InterPro"/>
</dbReference>
<dbReference type="InterPro" id="IPR019364">
    <property type="entry name" value="Mediatior_Med8_fun/met"/>
</dbReference>
<evidence type="ECO:0000256" key="10">
    <source>
        <dbReference type="SAM" id="MobiDB-lite"/>
    </source>
</evidence>
<evidence type="ECO:0000256" key="1">
    <source>
        <dbReference type="ARBA" id="ARBA00004123"/>
    </source>
</evidence>
<evidence type="ECO:0000256" key="2">
    <source>
        <dbReference type="ARBA" id="ARBA00005716"/>
    </source>
</evidence>
<keyword evidence="6 9" id="KW-0804">Transcription</keyword>
<evidence type="ECO:0000313" key="11">
    <source>
        <dbReference type="EMBL" id="KAL1588168.1"/>
    </source>
</evidence>
<comment type="subunit">
    <text evidence="9">Component of the Mediator complex.</text>
</comment>
<keyword evidence="7 9" id="KW-0539">Nucleus</keyword>